<dbReference type="InterPro" id="IPR029045">
    <property type="entry name" value="ClpP/crotonase-like_dom_sf"/>
</dbReference>
<dbReference type="PANTHER" id="PTHR42964">
    <property type="entry name" value="ENOYL-COA HYDRATASE"/>
    <property type="match status" value="1"/>
</dbReference>
<dbReference type="Proteomes" id="UP000198221">
    <property type="component" value="Chromosome I"/>
</dbReference>
<name>A0A1C5JNG7_9ACTN</name>
<evidence type="ECO:0000256" key="1">
    <source>
        <dbReference type="ARBA" id="ARBA00005254"/>
    </source>
</evidence>
<dbReference type="PANTHER" id="PTHR42964:SF1">
    <property type="entry name" value="POLYKETIDE BIOSYNTHESIS ENOYL-COA HYDRATASE PKSH-RELATED"/>
    <property type="match status" value="1"/>
</dbReference>
<dbReference type="Gene3D" id="1.10.12.10">
    <property type="entry name" value="Lyase 2-enoyl-coa Hydratase, Chain A, domain 2"/>
    <property type="match status" value="1"/>
</dbReference>
<dbReference type="AlphaFoldDB" id="A0A1C5JNG7"/>
<dbReference type="EMBL" id="LT607754">
    <property type="protein sequence ID" value="SCG72023.1"/>
    <property type="molecule type" value="Genomic_DNA"/>
</dbReference>
<dbReference type="OrthoDB" id="4284283at2"/>
<dbReference type="Gene3D" id="3.90.226.10">
    <property type="entry name" value="2-enoyl-CoA Hydratase, Chain A, domain 1"/>
    <property type="match status" value="1"/>
</dbReference>
<dbReference type="RefSeq" id="WP_157746501.1">
    <property type="nucleotide sequence ID" value="NZ_LT607754.1"/>
</dbReference>
<keyword evidence="3" id="KW-1185">Reference proteome</keyword>
<dbReference type="CDD" id="cd06558">
    <property type="entry name" value="crotonase-like"/>
    <property type="match status" value="1"/>
</dbReference>
<proteinExistence type="inferred from homology"/>
<dbReference type="GO" id="GO:0003824">
    <property type="term" value="F:catalytic activity"/>
    <property type="evidence" value="ECO:0007669"/>
    <property type="project" value="UniProtKB-ARBA"/>
</dbReference>
<dbReference type="Pfam" id="PF00378">
    <property type="entry name" value="ECH_1"/>
    <property type="match status" value="1"/>
</dbReference>
<dbReference type="InterPro" id="IPR051683">
    <property type="entry name" value="Enoyl-CoA_Hydratase/Isomerase"/>
</dbReference>
<accession>A0A1C5JNG7</accession>
<reference evidence="3" key="1">
    <citation type="submission" date="2016-06" db="EMBL/GenBank/DDBJ databases">
        <authorList>
            <person name="Varghese N."/>
            <person name="Submissions Spin"/>
        </authorList>
    </citation>
    <scope>NUCLEOTIDE SEQUENCE [LARGE SCALE GENOMIC DNA]</scope>
    <source>
        <strain evidence="3">DSM 43819</strain>
    </source>
</reference>
<gene>
    <name evidence="2" type="ORF">GA0070613_5010</name>
</gene>
<evidence type="ECO:0000313" key="2">
    <source>
        <dbReference type="EMBL" id="SCG72023.1"/>
    </source>
</evidence>
<organism evidence="2 3">
    <name type="scientific">Micromonospora inositola</name>
    <dbReference type="NCBI Taxonomy" id="47865"/>
    <lineage>
        <taxon>Bacteria</taxon>
        <taxon>Bacillati</taxon>
        <taxon>Actinomycetota</taxon>
        <taxon>Actinomycetes</taxon>
        <taxon>Micromonosporales</taxon>
        <taxon>Micromonosporaceae</taxon>
        <taxon>Micromonospora</taxon>
    </lineage>
</organism>
<evidence type="ECO:0000313" key="3">
    <source>
        <dbReference type="Proteomes" id="UP000198221"/>
    </source>
</evidence>
<comment type="similarity">
    <text evidence="1">Belongs to the enoyl-CoA hydratase/isomerase family.</text>
</comment>
<dbReference type="InterPro" id="IPR001753">
    <property type="entry name" value="Enoyl-CoA_hydra/iso"/>
</dbReference>
<dbReference type="SUPFAM" id="SSF52096">
    <property type="entry name" value="ClpP/crotonase"/>
    <property type="match status" value="1"/>
</dbReference>
<protein>
    <submittedName>
        <fullName evidence="2">Methylglutaconyl-CoA hydratase</fullName>
    </submittedName>
</protein>
<dbReference type="InterPro" id="IPR014748">
    <property type="entry name" value="Enoyl-CoA_hydra_C"/>
</dbReference>
<sequence>MSLITTDRAGNIARVTLADPERRNALSVEMMTELVAAVDELETDPGIRAVVLTNQGTTFCAGGDVASRAREGQAIGNRAPSAVALFQRFAASSKPYIGRLNGHCMGGGMGLAAAMDISITVEEARFGFPEVRLGVAPAIVSVLCLPKMRLSDARDAFIRGRKFSAAEAVSMGLVNRVVPADLLDSAIDEVIADILAASPAAIAATKRVLAEVPKMSAPDAVAWTAELSAELFRGDEAQAGIAAFRGRKPAPWHESWPATADAGSR</sequence>